<dbReference type="Gene3D" id="2.20.100.10">
    <property type="entry name" value="Thrombospondin type-1 (TSP1) repeat"/>
    <property type="match status" value="2"/>
</dbReference>
<organism evidence="4 5">
    <name type="scientific">Mya arenaria</name>
    <name type="common">Soft-shell clam</name>
    <dbReference type="NCBI Taxonomy" id="6604"/>
    <lineage>
        <taxon>Eukaryota</taxon>
        <taxon>Metazoa</taxon>
        <taxon>Spiralia</taxon>
        <taxon>Lophotrochozoa</taxon>
        <taxon>Mollusca</taxon>
        <taxon>Bivalvia</taxon>
        <taxon>Autobranchia</taxon>
        <taxon>Heteroconchia</taxon>
        <taxon>Euheterodonta</taxon>
        <taxon>Imparidentia</taxon>
        <taxon>Neoheterodontei</taxon>
        <taxon>Myida</taxon>
        <taxon>Myoidea</taxon>
        <taxon>Myidae</taxon>
        <taxon>Mya</taxon>
    </lineage>
</organism>
<dbReference type="SMART" id="SM00254">
    <property type="entry name" value="ShKT"/>
    <property type="match status" value="3"/>
</dbReference>
<dbReference type="PRINTS" id="PR00258">
    <property type="entry name" value="SPERACTRCPTR"/>
</dbReference>
<dbReference type="InterPro" id="IPR000884">
    <property type="entry name" value="TSP1_rpt"/>
</dbReference>
<sequence length="573" mass="62325">MPKYIELHMQGRKSDIAGNKLVVTVRNPVSQITARENNKRLKDIVFNNIISKLGTCENKIDCLSYGLDACHNQVYEPWLTRNCARFCGFCEIPVPNISECIDALDNCHEYDSGTLCTDPTFYVWAHHNCKGYCGFDRCNETCTDNSDIDCARYNEQFNICSDATKAHACRRFCGFCSSRDGGWSEWGTWNGCDVTCGTGTRHHVRTCTNPVPRFGLPCQGNNSETGVCTLTPCPAWHTITILTDGVWSSWESWKACTVSCGGGTKRRQRHCNNPAPSLLGRYCDGSSELTSICNNSPCPVTTFKTVFYKTTSQARTSVANVPRDVFVADGGWSSWERWSTCSASCGGGVQRLRLAGSNATNQGRVEVFLNGQWGTICDDSFDDTDANVVCSMLGFGKNGGVAMGSAYFGSGYSSSPIILDDLGCDGSEHSIFDCSHREFGTNNCGHTEDAGALASSVWGQLDVLILPHTDGKIRLSGSSNASYYKGRVEVFLNDQWGTVCDDSFDNDDAMVVCHMLGFKRSGAVAKSGAYFGGGSSSLPIQLDDVSCSGREQSIVDCNHTAIGTNDCTHSEDA</sequence>
<dbReference type="SMART" id="SM00209">
    <property type="entry name" value="TSP1"/>
    <property type="match status" value="3"/>
</dbReference>
<feature type="non-terminal residue" evidence="4">
    <location>
        <position position="573"/>
    </location>
</feature>
<dbReference type="PANTHER" id="PTHR48071:SF18">
    <property type="entry name" value="DELETED IN MALIGNANT BRAIN TUMORS 1 PROTEIN-RELATED"/>
    <property type="match status" value="1"/>
</dbReference>
<dbReference type="Gene3D" id="1.10.10.1940">
    <property type="match status" value="1"/>
</dbReference>
<dbReference type="SMART" id="SM00202">
    <property type="entry name" value="SR"/>
    <property type="match status" value="2"/>
</dbReference>
<evidence type="ECO:0000256" key="1">
    <source>
        <dbReference type="ARBA" id="ARBA00023157"/>
    </source>
</evidence>
<feature type="disulfide bond" evidence="2">
    <location>
        <begin position="424"/>
        <end position="434"/>
    </location>
</feature>
<dbReference type="InterPro" id="IPR036383">
    <property type="entry name" value="TSP1_rpt_sf"/>
</dbReference>
<evidence type="ECO:0000256" key="2">
    <source>
        <dbReference type="PROSITE-ProRule" id="PRU00196"/>
    </source>
</evidence>
<dbReference type="Pfam" id="PF00530">
    <property type="entry name" value="SRCR"/>
    <property type="match status" value="2"/>
</dbReference>
<dbReference type="PROSITE" id="PS00420">
    <property type="entry name" value="SRCR_1"/>
    <property type="match status" value="1"/>
</dbReference>
<dbReference type="InterPro" id="IPR036772">
    <property type="entry name" value="SRCR-like_dom_sf"/>
</dbReference>
<comment type="caution">
    <text evidence="2">Lacks conserved residue(s) required for the propagation of feature annotation.</text>
</comment>
<dbReference type="PROSITE" id="PS50092">
    <property type="entry name" value="TSP1"/>
    <property type="match status" value="3"/>
</dbReference>
<dbReference type="Gene3D" id="3.10.250.10">
    <property type="entry name" value="SRCR-like domain"/>
    <property type="match status" value="2"/>
</dbReference>
<keyword evidence="1 2" id="KW-1015">Disulfide bond</keyword>
<evidence type="ECO:0000313" key="5">
    <source>
        <dbReference type="Proteomes" id="UP001164746"/>
    </source>
</evidence>
<feature type="domain" description="SRCR" evidence="3">
    <location>
        <begin position="473"/>
        <end position="573"/>
    </location>
</feature>
<dbReference type="Pfam" id="PF00090">
    <property type="entry name" value="TSP_1"/>
    <property type="match status" value="3"/>
</dbReference>
<dbReference type="SUPFAM" id="SSF56487">
    <property type="entry name" value="SRCR-like"/>
    <property type="match status" value="2"/>
</dbReference>
<reference evidence="4" key="1">
    <citation type="submission" date="2022-11" db="EMBL/GenBank/DDBJ databases">
        <title>Centuries of genome instability and evolution in soft-shell clam transmissible cancer (bioRxiv).</title>
        <authorList>
            <person name="Hart S.F.M."/>
            <person name="Yonemitsu M.A."/>
            <person name="Giersch R.M."/>
            <person name="Beal B.F."/>
            <person name="Arriagada G."/>
            <person name="Davis B.W."/>
            <person name="Ostrander E.A."/>
            <person name="Goff S.P."/>
            <person name="Metzger M.J."/>
        </authorList>
    </citation>
    <scope>NUCLEOTIDE SEQUENCE</scope>
    <source>
        <strain evidence="4">MELC-2E11</strain>
        <tissue evidence="4">Siphon/mantle</tissue>
    </source>
</reference>
<feature type="disulfide bond" evidence="2">
    <location>
        <begin position="547"/>
        <end position="557"/>
    </location>
</feature>
<proteinExistence type="predicted"/>
<dbReference type="InterPro" id="IPR001190">
    <property type="entry name" value="SRCR"/>
</dbReference>
<name>A0ABY7GCI3_MYAAR</name>
<dbReference type="SUPFAM" id="SSF82895">
    <property type="entry name" value="TSP-1 type 1 repeat"/>
    <property type="match status" value="3"/>
</dbReference>
<dbReference type="InterPro" id="IPR003582">
    <property type="entry name" value="ShKT_dom"/>
</dbReference>
<dbReference type="EMBL" id="CP111028">
    <property type="protein sequence ID" value="WAR31219.1"/>
    <property type="molecule type" value="Genomic_DNA"/>
</dbReference>
<gene>
    <name evidence="4" type="ORF">MAR_033761</name>
</gene>
<feature type="domain" description="SRCR" evidence="3">
    <location>
        <begin position="352"/>
        <end position="455"/>
    </location>
</feature>
<dbReference type="PRINTS" id="PR01705">
    <property type="entry name" value="TSP1REPEAT"/>
</dbReference>
<dbReference type="Pfam" id="PF01549">
    <property type="entry name" value="ShK"/>
    <property type="match status" value="2"/>
</dbReference>
<evidence type="ECO:0000313" key="4">
    <source>
        <dbReference type="EMBL" id="WAR31219.1"/>
    </source>
</evidence>
<dbReference type="PROSITE" id="PS50287">
    <property type="entry name" value="SRCR_2"/>
    <property type="match status" value="2"/>
</dbReference>
<keyword evidence="5" id="KW-1185">Reference proteome</keyword>
<dbReference type="Proteomes" id="UP001164746">
    <property type="component" value="Chromosome 17"/>
</dbReference>
<dbReference type="PANTHER" id="PTHR48071">
    <property type="entry name" value="SRCR DOMAIN-CONTAINING PROTEIN"/>
    <property type="match status" value="1"/>
</dbReference>
<evidence type="ECO:0000259" key="3">
    <source>
        <dbReference type="PROSITE" id="PS50287"/>
    </source>
</evidence>
<protein>
    <submittedName>
        <fullName evidence="4">NETR-like protein</fullName>
    </submittedName>
</protein>
<accession>A0ABY7GCI3</accession>